<proteinExistence type="predicted"/>
<organism evidence="2 3">
    <name type="scientific">Neisseria weixii</name>
    <dbReference type="NCBI Taxonomy" id="1853276"/>
    <lineage>
        <taxon>Bacteria</taxon>
        <taxon>Pseudomonadati</taxon>
        <taxon>Pseudomonadota</taxon>
        <taxon>Betaproteobacteria</taxon>
        <taxon>Neisseriales</taxon>
        <taxon>Neisseriaceae</taxon>
        <taxon>Neisseria</taxon>
    </lineage>
</organism>
<dbReference type="InterPro" id="IPR002611">
    <property type="entry name" value="IstB_ATP-bd"/>
</dbReference>
<dbReference type="EMBL" id="RPFL01000007">
    <property type="protein sequence ID" value="RPD89382.1"/>
    <property type="molecule type" value="Genomic_DNA"/>
</dbReference>
<dbReference type="Pfam" id="PF01695">
    <property type="entry name" value="IstB_IS21"/>
    <property type="match status" value="1"/>
</dbReference>
<dbReference type="InterPro" id="IPR027417">
    <property type="entry name" value="P-loop_NTPase"/>
</dbReference>
<feature type="domain" description="AAA+ ATPase" evidence="1">
    <location>
        <begin position="121"/>
        <end position="249"/>
    </location>
</feature>
<evidence type="ECO:0000313" key="2">
    <source>
        <dbReference type="EMBL" id="RPD89382.1"/>
    </source>
</evidence>
<dbReference type="AlphaFoldDB" id="A0A3N4MZF5"/>
<keyword evidence="3" id="KW-1185">Reference proteome</keyword>
<evidence type="ECO:0000313" key="3">
    <source>
        <dbReference type="Proteomes" id="UP000272412"/>
    </source>
</evidence>
<dbReference type="GO" id="GO:0005524">
    <property type="term" value="F:ATP binding"/>
    <property type="evidence" value="ECO:0007669"/>
    <property type="project" value="InterPro"/>
</dbReference>
<dbReference type="Gene3D" id="3.40.50.300">
    <property type="entry name" value="P-loop containing nucleotide triphosphate hydrolases"/>
    <property type="match status" value="1"/>
</dbReference>
<dbReference type="RefSeq" id="WP_123804591.1">
    <property type="nucleotide sequence ID" value="NZ_RPFL01000007.1"/>
</dbReference>
<gene>
    <name evidence="2" type="ORF">EGK74_03960</name>
</gene>
<dbReference type="CDD" id="cd00009">
    <property type="entry name" value="AAA"/>
    <property type="match status" value="1"/>
</dbReference>
<dbReference type="GO" id="GO:0006260">
    <property type="term" value="P:DNA replication"/>
    <property type="evidence" value="ECO:0007669"/>
    <property type="project" value="TreeGrafter"/>
</dbReference>
<accession>A0A3N4MZF5</accession>
<dbReference type="Proteomes" id="UP000272412">
    <property type="component" value="Unassembled WGS sequence"/>
</dbReference>
<dbReference type="SUPFAM" id="SSF52540">
    <property type="entry name" value="P-loop containing nucleoside triphosphate hydrolases"/>
    <property type="match status" value="1"/>
</dbReference>
<dbReference type="InterPro" id="IPR003593">
    <property type="entry name" value="AAA+_ATPase"/>
</dbReference>
<dbReference type="PANTHER" id="PTHR30050:SF4">
    <property type="entry name" value="ATP-BINDING PROTEIN RV3427C IN INSERTION SEQUENCE-RELATED"/>
    <property type="match status" value="1"/>
</dbReference>
<name>A0A3N4MZF5_9NEIS</name>
<reference evidence="2 3" key="1">
    <citation type="submission" date="2018-11" db="EMBL/GenBank/DDBJ databases">
        <title>Neisseria weixii sp. nov. isolated from the rectal contents of plateau pika (Ochotona cruzoniae).</title>
        <authorList>
            <person name="Zhang G."/>
        </authorList>
    </citation>
    <scope>NUCLEOTIDE SEQUENCE [LARGE SCALE GENOMIC DNA]</scope>
    <source>
        <strain evidence="2 3">10009</strain>
    </source>
</reference>
<dbReference type="OrthoDB" id="9773429at2"/>
<evidence type="ECO:0000259" key="1">
    <source>
        <dbReference type="SMART" id="SM00382"/>
    </source>
</evidence>
<dbReference type="SMART" id="SM00382">
    <property type="entry name" value="AAA"/>
    <property type="match status" value="1"/>
</dbReference>
<dbReference type="PANTHER" id="PTHR30050">
    <property type="entry name" value="CHROMOSOMAL REPLICATION INITIATOR PROTEIN DNAA"/>
    <property type="match status" value="1"/>
</dbReference>
<protein>
    <submittedName>
        <fullName evidence="2">DNA replication protein</fullName>
    </submittedName>
</protein>
<comment type="caution">
    <text evidence="2">The sequence shown here is derived from an EMBL/GenBank/DDBJ whole genome shotgun (WGS) entry which is preliminary data.</text>
</comment>
<sequence>MGLKSIGSVLGKRYGQLKTETRHCEMHGSYTAQSIFAGCWTRCPMCAKQEMAEEMADYAEKLRVEAKQAEAVYRIGRAGIAPRYAACSVENFVVDENIHAMARAKAVAADYADNFDSVLQSGRCLIFSGLRGTGKNHLACGIANQIISDGYSAVVIAASDMLQTIKASYSGGSEMEALKAFVLPDLLVLDEFGMGTQSETEARLLFTVINRRYELMKPTMVLTNLSPQEFVEKVDARIRDRLRDNGGKLVPFNWESCRS</sequence>